<reference evidence="2 3" key="1">
    <citation type="journal article" date="2019" name="Microbiol. Resour. Announc.">
        <title>High-quality draft genome sequence of Fusarium oxysporum f. sp. cubense strain 160527, a causal agent of Panama disease.</title>
        <authorList>
            <person name="Asai S."/>
            <person name="Ayukawa Y."/>
            <person name="Gan P."/>
            <person name="Masuda S."/>
            <person name="Komatsu K."/>
            <person name="Shirasu K."/>
            <person name="Arie T."/>
        </authorList>
    </citation>
    <scope>NUCLEOTIDE SEQUENCE [LARGE SCALE GENOMIC DNA]</scope>
    <source>
        <strain evidence="2 3">160527</strain>
    </source>
</reference>
<dbReference type="AlphaFoldDB" id="A0A559LIT2"/>
<gene>
    <name evidence="2" type="ORF">Focb16_v005341</name>
</gene>
<feature type="region of interest" description="Disordered" evidence="1">
    <location>
        <begin position="98"/>
        <end position="129"/>
    </location>
</feature>
<accession>A0A559LIT2</accession>
<feature type="region of interest" description="Disordered" evidence="1">
    <location>
        <begin position="1"/>
        <end position="79"/>
    </location>
</feature>
<comment type="caution">
    <text evidence="2">The sequence shown here is derived from an EMBL/GenBank/DDBJ whole genome shotgun (WGS) entry which is preliminary data.</text>
</comment>
<dbReference type="Proteomes" id="UP000320707">
    <property type="component" value="Unassembled WGS sequence"/>
</dbReference>
<organism evidence="2 3">
    <name type="scientific">Fusarium oxysporum f. sp. cubense</name>
    <dbReference type="NCBI Taxonomy" id="61366"/>
    <lineage>
        <taxon>Eukaryota</taxon>
        <taxon>Fungi</taxon>
        <taxon>Dikarya</taxon>
        <taxon>Ascomycota</taxon>
        <taxon>Pezizomycotina</taxon>
        <taxon>Sordariomycetes</taxon>
        <taxon>Hypocreomycetidae</taxon>
        <taxon>Hypocreales</taxon>
        <taxon>Nectriaceae</taxon>
        <taxon>Fusarium</taxon>
        <taxon>Fusarium oxysporum species complex</taxon>
    </lineage>
</organism>
<evidence type="ECO:0000313" key="3">
    <source>
        <dbReference type="Proteomes" id="UP000320707"/>
    </source>
</evidence>
<dbReference type="EMBL" id="SRMI01000003">
    <property type="protein sequence ID" value="TVY74176.1"/>
    <property type="molecule type" value="Genomic_DNA"/>
</dbReference>
<protein>
    <submittedName>
        <fullName evidence="2">Uncharacterized protein</fullName>
    </submittedName>
</protein>
<name>A0A559LIT2_FUSOC</name>
<evidence type="ECO:0000256" key="1">
    <source>
        <dbReference type="SAM" id="MobiDB-lite"/>
    </source>
</evidence>
<sequence length="129" mass="14413">MATTDRIEDLLHQGRLSEEDISHGPSLEVQQEVQHDMRFQHGQSPAARPDSSQGEEPEPQPEPEPSPCDGDASWPSKMEPIMDAINWTRYLKPVSHTAELGPSRHDSLPGYVEMSGYDSSLTPSLERHL</sequence>
<evidence type="ECO:0000313" key="2">
    <source>
        <dbReference type="EMBL" id="TVY74176.1"/>
    </source>
</evidence>
<feature type="compositionally biased region" description="Basic and acidic residues" evidence="1">
    <location>
        <begin position="1"/>
        <end position="22"/>
    </location>
</feature>
<proteinExistence type="predicted"/>